<name>A0A225ADV4_TALAT</name>
<keyword evidence="2" id="KW-1185">Reference proteome</keyword>
<organism evidence="1 2">
    <name type="scientific">Talaromyces atroroseus</name>
    <dbReference type="NCBI Taxonomy" id="1441469"/>
    <lineage>
        <taxon>Eukaryota</taxon>
        <taxon>Fungi</taxon>
        <taxon>Dikarya</taxon>
        <taxon>Ascomycota</taxon>
        <taxon>Pezizomycotina</taxon>
        <taxon>Eurotiomycetes</taxon>
        <taxon>Eurotiomycetidae</taxon>
        <taxon>Eurotiales</taxon>
        <taxon>Trichocomaceae</taxon>
        <taxon>Talaromyces</taxon>
        <taxon>Talaromyces sect. Trachyspermi</taxon>
    </lineage>
</organism>
<dbReference type="Proteomes" id="UP000214365">
    <property type="component" value="Unassembled WGS sequence"/>
</dbReference>
<comment type="caution">
    <text evidence="1">The sequence shown here is derived from an EMBL/GenBank/DDBJ whole genome shotgun (WGS) entry which is preliminary data.</text>
</comment>
<accession>A0A225ADV4</accession>
<evidence type="ECO:0000313" key="1">
    <source>
        <dbReference type="EMBL" id="OKL57183.1"/>
    </source>
</evidence>
<sequence length="86" mass="10229">MLQTFLTPEKLWPGGIPPSVHLHQNGDLSEDDMKEESKGWCQRSGFQRLISPRKRNNDERSLKDGLLRIRPFEIRIKIVLRYENRR</sequence>
<dbReference type="GeneID" id="31007087"/>
<dbReference type="OrthoDB" id="4225986at2759"/>
<dbReference type="STRING" id="1441469.A0A225ADV4"/>
<dbReference type="EMBL" id="LFMY01000012">
    <property type="protein sequence ID" value="OKL57183.1"/>
    <property type="molecule type" value="Genomic_DNA"/>
</dbReference>
<dbReference type="RefSeq" id="XP_020117304.1">
    <property type="nucleotide sequence ID" value="XM_020262403.1"/>
</dbReference>
<gene>
    <name evidence="1" type="ORF">UA08_07331</name>
</gene>
<reference evidence="1 2" key="1">
    <citation type="submission" date="2015-06" db="EMBL/GenBank/DDBJ databases">
        <title>Talaromyces atroroseus IBT 11181 draft genome.</title>
        <authorList>
            <person name="Rasmussen K.B."/>
            <person name="Rasmussen S."/>
            <person name="Petersen B."/>
            <person name="Sicheritz-Ponten T."/>
            <person name="Mortensen U.H."/>
            <person name="Thrane U."/>
        </authorList>
    </citation>
    <scope>NUCLEOTIDE SEQUENCE [LARGE SCALE GENOMIC DNA]</scope>
    <source>
        <strain evidence="1 2">IBT 11181</strain>
    </source>
</reference>
<dbReference type="AlphaFoldDB" id="A0A225ADV4"/>
<proteinExistence type="predicted"/>
<evidence type="ECO:0000313" key="2">
    <source>
        <dbReference type="Proteomes" id="UP000214365"/>
    </source>
</evidence>
<protein>
    <submittedName>
        <fullName evidence="1">Uncharacterized protein</fullName>
    </submittedName>
</protein>